<feature type="transmembrane region" description="Helical" evidence="1">
    <location>
        <begin position="94"/>
        <end position="111"/>
    </location>
</feature>
<accession>A0A809Y1N0</accession>
<evidence type="ECO:0000313" key="7">
    <source>
        <dbReference type="EMBL" id="BCE68586.1"/>
    </source>
</evidence>
<name>A0A809Y1N0_9BRAD</name>
<reference evidence="8" key="7">
    <citation type="submission" date="2020-05" db="EMBL/GenBank/DDBJ databases">
        <title>Complete genome sequence of Bradyrhizobium diazoefficiens XF8 isolated from soybean nodule.</title>
        <authorList>
            <person name="Noda R."/>
            <person name="Kakizaki K."/>
            <person name="Minamisawa K."/>
        </authorList>
    </citation>
    <scope>NUCLEOTIDE SEQUENCE</scope>
    <source>
        <strain evidence="8">XF8</strain>
    </source>
</reference>
<evidence type="ECO:0000313" key="4">
    <source>
        <dbReference type="EMBL" id="BCE33669.1"/>
    </source>
</evidence>
<dbReference type="EMBL" id="AP023096">
    <property type="protein sequence ID" value="BCE68586.1"/>
    <property type="molecule type" value="Genomic_DNA"/>
</dbReference>
<organism evidence="4">
    <name type="scientific">Bradyrhizobium diazoefficiens</name>
    <dbReference type="NCBI Taxonomy" id="1355477"/>
    <lineage>
        <taxon>Bacteria</taxon>
        <taxon>Pseudomonadati</taxon>
        <taxon>Pseudomonadota</taxon>
        <taxon>Alphaproteobacteria</taxon>
        <taxon>Hyphomicrobiales</taxon>
        <taxon>Nitrobacteraceae</taxon>
        <taxon>Bradyrhizobium</taxon>
    </lineage>
</organism>
<reference evidence="6" key="5">
    <citation type="submission" date="2020-05" db="EMBL/GenBank/DDBJ databases">
        <title>Complete genome sequence of Bradyrhizobium diazoefficiens XF5 isolated from soybean nodule.</title>
        <authorList>
            <person name="Noda R."/>
            <person name="Kakizaki K."/>
            <person name="Minamisawa K."/>
        </authorList>
    </citation>
    <scope>NUCLEOTIDE SEQUENCE</scope>
    <source>
        <strain evidence="6">XF5</strain>
    </source>
</reference>
<dbReference type="AlphaFoldDB" id="A0A809Y1N0"/>
<keyword evidence="1" id="KW-1133">Transmembrane helix</keyword>
<protein>
    <recommendedName>
        <fullName evidence="2">Transposase DDE domain-containing protein</fullName>
    </recommendedName>
</protein>
<feature type="domain" description="Transposase DDE" evidence="2">
    <location>
        <begin position="29"/>
        <end position="109"/>
    </location>
</feature>
<dbReference type="EMBL" id="AP023094">
    <property type="protein sequence ID" value="BCE51162.1"/>
    <property type="molecule type" value="Genomic_DNA"/>
</dbReference>
<keyword evidence="1" id="KW-0812">Transmembrane</keyword>
<dbReference type="EMBL" id="AP023099">
    <property type="protein sequence ID" value="BCE94663.1"/>
    <property type="molecule type" value="Genomic_DNA"/>
</dbReference>
<reference evidence="5" key="4">
    <citation type="submission" date="2020-05" db="EMBL/GenBank/DDBJ databases">
        <title>Complete genome sequence of Bradyrhizobium diazoefficiens XF4 isolated from soybean nodule.</title>
        <authorList>
            <person name="Noda R."/>
            <person name="Kakizaki K."/>
            <person name="Minamisawa K."/>
        </authorList>
    </citation>
    <scope>NUCLEOTIDE SEQUENCE</scope>
    <source>
        <strain evidence="5">XF4</strain>
    </source>
</reference>
<reference evidence="9" key="8">
    <citation type="submission" date="2020-05" db="EMBL/GenBank/DDBJ databases">
        <title>Complete genome sequence of Bradyrhizobium diazoefficiens XF9 isolated from soybean nodule.</title>
        <authorList>
            <person name="Noda R."/>
            <person name="Kakizaki K."/>
            <person name="Minamisawa K."/>
        </authorList>
    </citation>
    <scope>NUCLEOTIDE SEQUENCE</scope>
    <source>
        <strain evidence="9">XF9</strain>
    </source>
</reference>
<evidence type="ECO:0000313" key="10">
    <source>
        <dbReference type="EMBL" id="BCE94663.1"/>
    </source>
</evidence>
<dbReference type="PANTHER" id="PTHR30007">
    <property type="entry name" value="PHP DOMAIN PROTEIN"/>
    <property type="match status" value="1"/>
</dbReference>
<evidence type="ECO:0000313" key="9">
    <source>
        <dbReference type="EMBL" id="BCE85890.1"/>
    </source>
</evidence>
<dbReference type="Pfam" id="PF13586">
    <property type="entry name" value="DDE_Tnp_1_2"/>
    <property type="match status" value="1"/>
</dbReference>
<dbReference type="EMBL" id="AP023091">
    <property type="protein sequence ID" value="BCE24903.1"/>
    <property type="molecule type" value="Genomic_DNA"/>
</dbReference>
<evidence type="ECO:0000313" key="6">
    <source>
        <dbReference type="EMBL" id="BCE59904.1"/>
    </source>
</evidence>
<dbReference type="EMBL" id="AP023092">
    <property type="protein sequence ID" value="BCE33669.1"/>
    <property type="molecule type" value="Genomic_DNA"/>
</dbReference>
<dbReference type="PANTHER" id="PTHR30007:SF1">
    <property type="entry name" value="BLR1914 PROTEIN"/>
    <property type="match status" value="1"/>
</dbReference>
<evidence type="ECO:0000256" key="1">
    <source>
        <dbReference type="SAM" id="Phobius"/>
    </source>
</evidence>
<evidence type="ECO:0000313" key="5">
    <source>
        <dbReference type="EMBL" id="BCE51162.1"/>
    </source>
</evidence>
<dbReference type="InterPro" id="IPR025668">
    <property type="entry name" value="Tnp_DDE_dom"/>
</dbReference>
<dbReference type="EMBL" id="AP023095">
    <property type="protein sequence ID" value="BCE59904.1"/>
    <property type="molecule type" value="Genomic_DNA"/>
</dbReference>
<reference evidence="7" key="6">
    <citation type="submission" date="2020-05" db="EMBL/GenBank/DDBJ databases">
        <title>Complete genome sequence of Bradyrhizobium diazoefficiens XF6 isolated from soybean nodule.</title>
        <authorList>
            <person name="Noda R."/>
            <person name="Kakizaki K."/>
            <person name="Minamisawa K."/>
        </authorList>
    </citation>
    <scope>NUCLEOTIDE SEQUENCE</scope>
    <source>
        <strain evidence="7">XF6</strain>
    </source>
</reference>
<evidence type="ECO:0000259" key="2">
    <source>
        <dbReference type="Pfam" id="PF13586"/>
    </source>
</evidence>
<evidence type="ECO:0000313" key="3">
    <source>
        <dbReference type="EMBL" id="BCE24903.1"/>
    </source>
</evidence>
<dbReference type="EMBL" id="AP023097">
    <property type="protein sequence ID" value="BCE77276.1"/>
    <property type="molecule type" value="Genomic_DNA"/>
</dbReference>
<reference evidence="10" key="2">
    <citation type="submission" date="2020-05" db="EMBL/GenBank/DDBJ databases">
        <title>Complete genome sequence of Bradyrhizobium diazoefficiens XF10 isolated from soybean nodule.</title>
        <authorList>
            <person name="Noda R."/>
            <person name="Kakizaki K."/>
            <person name="Minamisawa K."/>
        </authorList>
    </citation>
    <scope>NUCLEOTIDE SEQUENCE</scope>
    <source>
        <strain evidence="10">XF10</strain>
    </source>
</reference>
<sequence>MILTPGNTADCTVGAACVSLLDGIAELLGDKAYDSNSFRESLRKDGIKPVIPGRSNRKKRIRHDKQAYKDRNVIERCYCRLKDFRRIATRYDKLARNYFSALCLVAAVAFWL</sequence>
<evidence type="ECO:0000313" key="8">
    <source>
        <dbReference type="EMBL" id="BCE77276.1"/>
    </source>
</evidence>
<gene>
    <name evidence="10" type="ORF">XF10B_74610</name>
    <name evidence="3" type="ORF">XF1B_75840</name>
    <name evidence="4" type="ORF">XF2B_74380</name>
    <name evidence="5" type="ORF">XF4B_75110</name>
    <name evidence="6" type="ORF">XF5B_74160</name>
    <name evidence="7" type="ORF">XF6B_73850</name>
    <name evidence="8" type="ORF">XF8B_73870</name>
    <name evidence="9" type="ORF">XF9B_73110</name>
</gene>
<proteinExistence type="predicted"/>
<keyword evidence="1" id="KW-0472">Membrane</keyword>
<dbReference type="EMBL" id="AP023098">
    <property type="protein sequence ID" value="BCE85890.1"/>
    <property type="molecule type" value="Genomic_DNA"/>
</dbReference>
<reference evidence="4" key="3">
    <citation type="submission" date="2020-05" db="EMBL/GenBank/DDBJ databases">
        <title>Complete genome sequence of Bradyrhizobium diazoefficiens XF2 isolated from soybean nodule.</title>
        <authorList>
            <person name="Noda R."/>
            <person name="Kakizaki K."/>
            <person name="Minamisawa K."/>
        </authorList>
    </citation>
    <scope>NUCLEOTIDE SEQUENCE</scope>
    <source>
        <strain evidence="4">XF2</strain>
    </source>
</reference>
<reference evidence="3" key="1">
    <citation type="submission" date="2020-05" db="EMBL/GenBank/DDBJ databases">
        <title>Complete genome sequence of Bradyrhizobium diazoefficiens XF1 isolated from soybean nodule.</title>
        <authorList>
            <person name="Noda R."/>
            <person name="Kakizaki K."/>
            <person name="Minamisawa K."/>
        </authorList>
    </citation>
    <scope>NUCLEOTIDE SEQUENCE</scope>
    <source>
        <strain evidence="3">XF1</strain>
    </source>
</reference>